<dbReference type="InterPro" id="IPR037401">
    <property type="entry name" value="SnoaL-like"/>
</dbReference>
<name>A0ABY7TXE1_9SPHN</name>
<evidence type="ECO:0000313" key="3">
    <source>
        <dbReference type="Proteomes" id="UP001218231"/>
    </source>
</evidence>
<keyword evidence="3" id="KW-1185">Reference proteome</keyword>
<dbReference type="SUPFAM" id="SSF54427">
    <property type="entry name" value="NTF2-like"/>
    <property type="match status" value="1"/>
</dbReference>
<feature type="domain" description="SnoaL-like" evidence="1">
    <location>
        <begin position="8"/>
        <end position="109"/>
    </location>
</feature>
<dbReference type="InterPro" id="IPR032710">
    <property type="entry name" value="NTF2-like_dom_sf"/>
</dbReference>
<sequence length="127" mass="14459">MTPKQVVARFMDEFYMKKQVRSSFERWVDPGYIQHNPYAATGRDAAITFLEKFVNENKGQHTKIHRIIADGNLVAVHSHGWNEGGDAAAQRGFAVVDIFRVKGCRVMEHWDVISPVPEHSANTNTMF</sequence>
<dbReference type="RefSeq" id="WP_273618282.1">
    <property type="nucleotide sequence ID" value="NZ_CP117417.1"/>
</dbReference>
<organism evidence="2 3">
    <name type="scientific">Novosphingobium humi</name>
    <dbReference type="NCBI Taxonomy" id="2282397"/>
    <lineage>
        <taxon>Bacteria</taxon>
        <taxon>Pseudomonadati</taxon>
        <taxon>Pseudomonadota</taxon>
        <taxon>Alphaproteobacteria</taxon>
        <taxon>Sphingomonadales</taxon>
        <taxon>Sphingomonadaceae</taxon>
        <taxon>Novosphingobium</taxon>
    </lineage>
</organism>
<proteinExistence type="predicted"/>
<gene>
    <name evidence="2" type="ORF">PQ457_02860</name>
</gene>
<dbReference type="Pfam" id="PF12680">
    <property type="entry name" value="SnoaL_2"/>
    <property type="match status" value="1"/>
</dbReference>
<dbReference type="EMBL" id="CP117417">
    <property type="protein sequence ID" value="WCT77932.1"/>
    <property type="molecule type" value="Genomic_DNA"/>
</dbReference>
<accession>A0ABY7TXE1</accession>
<dbReference type="Proteomes" id="UP001218231">
    <property type="component" value="Chromosome"/>
</dbReference>
<reference evidence="2 3" key="1">
    <citation type="submission" date="2023-02" db="EMBL/GenBank/DDBJ databases">
        <title>Genome sequence of Novosphingobium humi KACC 19094.</title>
        <authorList>
            <person name="Kim S."/>
            <person name="Heo J."/>
            <person name="Kwon S.-W."/>
        </authorList>
    </citation>
    <scope>NUCLEOTIDE SEQUENCE [LARGE SCALE GENOMIC DNA]</scope>
    <source>
        <strain evidence="2 3">KACC 19094</strain>
    </source>
</reference>
<evidence type="ECO:0000313" key="2">
    <source>
        <dbReference type="EMBL" id="WCT77932.1"/>
    </source>
</evidence>
<protein>
    <submittedName>
        <fullName evidence="2">Nuclear transport factor 2 family protein</fullName>
    </submittedName>
</protein>
<evidence type="ECO:0000259" key="1">
    <source>
        <dbReference type="Pfam" id="PF12680"/>
    </source>
</evidence>
<dbReference type="Gene3D" id="3.10.450.50">
    <property type="match status" value="1"/>
</dbReference>